<dbReference type="Gene3D" id="3.40.50.720">
    <property type="entry name" value="NAD(P)-binding Rossmann-like Domain"/>
    <property type="match status" value="1"/>
</dbReference>
<dbReference type="PIRSF" id="PIRSF000161">
    <property type="entry name" value="DHPR"/>
    <property type="match status" value="1"/>
</dbReference>
<evidence type="ECO:0000256" key="7">
    <source>
        <dbReference type="ARBA" id="ARBA00023027"/>
    </source>
</evidence>
<gene>
    <name evidence="13 16" type="primary">dapB</name>
    <name evidence="16" type="ORF">SMD31_09105</name>
</gene>
<dbReference type="InterPro" id="IPR022664">
    <property type="entry name" value="DapB_N_CS"/>
</dbReference>
<keyword evidence="6 13" id="KW-0560">Oxidoreductase</keyword>
<dbReference type="PANTHER" id="PTHR20836:SF0">
    <property type="entry name" value="4-HYDROXY-TETRAHYDRODIPICOLINATE REDUCTASE 1, CHLOROPLASTIC-RELATED"/>
    <property type="match status" value="1"/>
</dbReference>
<evidence type="ECO:0000259" key="14">
    <source>
        <dbReference type="Pfam" id="PF01113"/>
    </source>
</evidence>
<comment type="pathway">
    <text evidence="9 13">Amino-acid biosynthesis; L-lysine biosynthesis via DAP pathway; (S)-tetrahydrodipicolinate from L-aspartate: step 4/4.</text>
</comment>
<feature type="domain" description="Dihydrodipicolinate reductase N-terminal" evidence="14">
    <location>
        <begin position="1"/>
        <end position="124"/>
    </location>
</feature>
<comment type="function">
    <text evidence="13">Catalyzes the conversion of 4-hydroxy-tetrahydrodipicolinate (HTPA) to tetrahydrodipicolinate.</text>
</comment>
<dbReference type="InterPro" id="IPR023940">
    <property type="entry name" value="DHDPR_bac"/>
</dbReference>
<comment type="caution">
    <text evidence="13">Was originally thought to be a dihydrodipicolinate reductase (DHDPR), catalyzing the conversion of dihydrodipicolinate to tetrahydrodipicolinate. However, it was shown in E.coli that the substrate of the enzymatic reaction is not dihydrodipicolinate (DHDP) but in fact (2S,4S)-4-hydroxy-2,3,4,5-tetrahydrodipicolinic acid (HTPA), the product released by the DapA-catalyzed reaction.</text>
</comment>
<dbReference type="PANTHER" id="PTHR20836">
    <property type="entry name" value="DIHYDRODIPICOLINATE REDUCTASE"/>
    <property type="match status" value="1"/>
</dbReference>
<keyword evidence="7 13" id="KW-0520">NAD</keyword>
<dbReference type="Proteomes" id="UP001271769">
    <property type="component" value="Unassembled WGS sequence"/>
</dbReference>
<evidence type="ECO:0000259" key="15">
    <source>
        <dbReference type="Pfam" id="PF05173"/>
    </source>
</evidence>
<protein>
    <recommendedName>
        <fullName evidence="10 13">4-hydroxy-tetrahydrodipicolinate reductase</fullName>
        <shortName evidence="13">HTPA reductase</shortName>
        <ecNumber evidence="10 13">1.17.1.8</ecNumber>
    </recommendedName>
</protein>
<comment type="caution">
    <text evidence="16">The sequence shown here is derived from an EMBL/GenBank/DDBJ whole genome shotgun (WGS) entry which is preliminary data.</text>
</comment>
<evidence type="ECO:0000256" key="3">
    <source>
        <dbReference type="ARBA" id="ARBA00022605"/>
    </source>
</evidence>
<dbReference type="PROSITE" id="PS01298">
    <property type="entry name" value="DAPB"/>
    <property type="match status" value="1"/>
</dbReference>
<evidence type="ECO:0000256" key="8">
    <source>
        <dbReference type="ARBA" id="ARBA00023154"/>
    </source>
</evidence>
<dbReference type="GO" id="GO:0008839">
    <property type="term" value="F:4-hydroxy-tetrahydrodipicolinate reductase"/>
    <property type="evidence" value="ECO:0007669"/>
    <property type="project" value="UniProtKB-EC"/>
</dbReference>
<dbReference type="SUPFAM" id="SSF51735">
    <property type="entry name" value="NAD(P)-binding Rossmann-fold domains"/>
    <property type="match status" value="1"/>
</dbReference>
<evidence type="ECO:0000256" key="10">
    <source>
        <dbReference type="ARBA" id="ARBA00038983"/>
    </source>
</evidence>
<evidence type="ECO:0000256" key="4">
    <source>
        <dbReference type="ARBA" id="ARBA00022857"/>
    </source>
</evidence>
<feature type="active site" description="Proton donor/acceptor" evidence="13">
    <location>
        <position position="154"/>
    </location>
</feature>
<organism evidence="16 17">
    <name type="scientific">Dongia rigui</name>
    <dbReference type="NCBI Taxonomy" id="940149"/>
    <lineage>
        <taxon>Bacteria</taxon>
        <taxon>Pseudomonadati</taxon>
        <taxon>Pseudomonadota</taxon>
        <taxon>Alphaproteobacteria</taxon>
        <taxon>Rhodospirillales</taxon>
        <taxon>Dongiaceae</taxon>
        <taxon>Dongia</taxon>
    </lineage>
</organism>
<keyword evidence="8 13" id="KW-0457">Lysine biosynthesis</keyword>
<dbReference type="InterPro" id="IPR000846">
    <property type="entry name" value="DapB_N"/>
</dbReference>
<dbReference type="Pfam" id="PF05173">
    <property type="entry name" value="DapB_C"/>
    <property type="match status" value="1"/>
</dbReference>
<accession>A0ABU5DXQ8</accession>
<sequence length="275" mass="28266">MKVGIAGCAGRMGQMLLKMLSQAPGVLVVGGTERKGSPALGMDLGALAGTDPFGITVNDDPAGLFEAADVVIDFTNPSATALHAGFAARGGTAHVIGTTGLDSDQQAAVARAAQKAPIVMAANMSLGVNLLEQVIEQMARILDSDWDIEIVEMHHRHKVDAPSGTALILGEAAARGRGTTLRRVAKRGRDGHTGPRAKGEIGFAALRGGDVVGDHTVIFAVDGERVEVTHKASSREIFARGAVKAVLWAAGKTPGLYTMKDVLGFSVGGAASNGQ</sequence>
<evidence type="ECO:0000256" key="13">
    <source>
        <dbReference type="HAMAP-Rule" id="MF_00102"/>
    </source>
</evidence>
<dbReference type="InterPro" id="IPR022663">
    <property type="entry name" value="DapB_C"/>
</dbReference>
<comment type="similarity">
    <text evidence="1 13">Belongs to the DapB family.</text>
</comment>
<dbReference type="RefSeq" id="WP_320501020.1">
    <property type="nucleotide sequence ID" value="NZ_JAXCLX010000001.1"/>
</dbReference>
<proteinExistence type="inferred from homology"/>
<dbReference type="EMBL" id="JAXCLX010000001">
    <property type="protein sequence ID" value="MDY0872080.1"/>
    <property type="molecule type" value="Genomic_DNA"/>
</dbReference>
<comment type="catalytic activity">
    <reaction evidence="11 13">
        <text>(S)-2,3,4,5-tetrahydrodipicolinate + NADP(+) + H2O = (2S,4S)-4-hydroxy-2,3,4,5-tetrahydrodipicolinate + NADPH + H(+)</text>
        <dbReference type="Rhea" id="RHEA:35331"/>
        <dbReference type="ChEBI" id="CHEBI:15377"/>
        <dbReference type="ChEBI" id="CHEBI:15378"/>
        <dbReference type="ChEBI" id="CHEBI:16845"/>
        <dbReference type="ChEBI" id="CHEBI:57783"/>
        <dbReference type="ChEBI" id="CHEBI:58349"/>
        <dbReference type="ChEBI" id="CHEBI:67139"/>
        <dbReference type="EC" id="1.17.1.8"/>
    </reaction>
</comment>
<evidence type="ECO:0000313" key="17">
    <source>
        <dbReference type="Proteomes" id="UP001271769"/>
    </source>
</evidence>
<comment type="catalytic activity">
    <reaction evidence="12 13">
        <text>(S)-2,3,4,5-tetrahydrodipicolinate + NAD(+) + H2O = (2S,4S)-4-hydroxy-2,3,4,5-tetrahydrodipicolinate + NADH + H(+)</text>
        <dbReference type="Rhea" id="RHEA:35323"/>
        <dbReference type="ChEBI" id="CHEBI:15377"/>
        <dbReference type="ChEBI" id="CHEBI:15378"/>
        <dbReference type="ChEBI" id="CHEBI:16845"/>
        <dbReference type="ChEBI" id="CHEBI:57540"/>
        <dbReference type="ChEBI" id="CHEBI:57945"/>
        <dbReference type="ChEBI" id="CHEBI:67139"/>
        <dbReference type="EC" id="1.17.1.8"/>
    </reaction>
</comment>
<evidence type="ECO:0000256" key="2">
    <source>
        <dbReference type="ARBA" id="ARBA00022490"/>
    </source>
</evidence>
<evidence type="ECO:0000256" key="5">
    <source>
        <dbReference type="ARBA" id="ARBA00022915"/>
    </source>
</evidence>
<keyword evidence="4 13" id="KW-0521">NADP</keyword>
<feature type="binding site" evidence="13">
    <location>
        <position position="155"/>
    </location>
    <ligand>
        <name>(S)-2,3,4,5-tetrahydrodipicolinate</name>
        <dbReference type="ChEBI" id="CHEBI:16845"/>
    </ligand>
</feature>
<feature type="active site" description="Proton donor" evidence="13">
    <location>
        <position position="158"/>
    </location>
</feature>
<evidence type="ECO:0000313" key="16">
    <source>
        <dbReference type="EMBL" id="MDY0872080.1"/>
    </source>
</evidence>
<evidence type="ECO:0000256" key="12">
    <source>
        <dbReference type="ARBA" id="ARBA00049396"/>
    </source>
</evidence>
<dbReference type="Gene3D" id="3.30.360.10">
    <property type="entry name" value="Dihydrodipicolinate Reductase, domain 2"/>
    <property type="match status" value="1"/>
</dbReference>
<dbReference type="InterPro" id="IPR036291">
    <property type="entry name" value="NAD(P)-bd_dom_sf"/>
</dbReference>
<dbReference type="SUPFAM" id="SSF55347">
    <property type="entry name" value="Glyceraldehyde-3-phosphate dehydrogenase-like, C-terminal domain"/>
    <property type="match status" value="1"/>
</dbReference>
<feature type="binding site" evidence="13">
    <location>
        <begin position="164"/>
        <end position="165"/>
    </location>
    <ligand>
        <name>(S)-2,3,4,5-tetrahydrodipicolinate</name>
        <dbReference type="ChEBI" id="CHEBI:16845"/>
    </ligand>
</feature>
<feature type="binding site" evidence="13">
    <location>
        <begin position="7"/>
        <end position="12"/>
    </location>
    <ligand>
        <name>NAD(+)</name>
        <dbReference type="ChEBI" id="CHEBI:57540"/>
    </ligand>
</feature>
<feature type="binding site" evidence="13">
    <location>
        <begin position="97"/>
        <end position="99"/>
    </location>
    <ligand>
        <name>NAD(+)</name>
        <dbReference type="ChEBI" id="CHEBI:57540"/>
    </ligand>
</feature>
<dbReference type="EC" id="1.17.1.8" evidence="10 13"/>
<dbReference type="HAMAP" id="MF_00102">
    <property type="entry name" value="DapB"/>
    <property type="match status" value="1"/>
</dbReference>
<comment type="subunit">
    <text evidence="13">Homotetramer.</text>
</comment>
<feature type="binding site" evidence="13">
    <location>
        <begin position="121"/>
        <end position="124"/>
    </location>
    <ligand>
        <name>NAD(+)</name>
        <dbReference type="ChEBI" id="CHEBI:57540"/>
    </ligand>
</feature>
<comment type="subcellular location">
    <subcellularLocation>
        <location evidence="13">Cytoplasm</location>
    </subcellularLocation>
</comment>
<dbReference type="CDD" id="cd02274">
    <property type="entry name" value="DHDPR_N"/>
    <property type="match status" value="1"/>
</dbReference>
<dbReference type="NCBIfam" id="TIGR00036">
    <property type="entry name" value="dapB"/>
    <property type="match status" value="1"/>
</dbReference>
<keyword evidence="3 13" id="KW-0028">Amino-acid biosynthesis</keyword>
<feature type="binding site" evidence="13">
    <location>
        <position position="33"/>
    </location>
    <ligand>
        <name>NAD(+)</name>
        <dbReference type="ChEBI" id="CHEBI:57540"/>
    </ligand>
</feature>
<evidence type="ECO:0000256" key="1">
    <source>
        <dbReference type="ARBA" id="ARBA00006642"/>
    </source>
</evidence>
<evidence type="ECO:0000256" key="11">
    <source>
        <dbReference type="ARBA" id="ARBA00049080"/>
    </source>
</evidence>
<dbReference type="Pfam" id="PF01113">
    <property type="entry name" value="DapB_N"/>
    <property type="match status" value="1"/>
</dbReference>
<keyword evidence="2 13" id="KW-0963">Cytoplasm</keyword>
<feature type="domain" description="Dihydrodipicolinate reductase C-terminal" evidence="15">
    <location>
        <begin position="127"/>
        <end position="263"/>
    </location>
</feature>
<evidence type="ECO:0000256" key="6">
    <source>
        <dbReference type="ARBA" id="ARBA00023002"/>
    </source>
</evidence>
<reference evidence="16 17" key="1">
    <citation type="journal article" date="2013" name="Antonie Van Leeuwenhoek">
        <title>Dongia rigui sp. nov., isolated from freshwater of a large wetland in Korea.</title>
        <authorList>
            <person name="Baik K.S."/>
            <person name="Hwang Y.M."/>
            <person name="Choi J.S."/>
            <person name="Kwon J."/>
            <person name="Seong C.N."/>
        </authorList>
    </citation>
    <scope>NUCLEOTIDE SEQUENCE [LARGE SCALE GENOMIC DNA]</scope>
    <source>
        <strain evidence="16 17">04SU4-P</strain>
    </source>
</reference>
<keyword evidence="5 13" id="KW-0220">Diaminopimelate biosynthesis</keyword>
<keyword evidence="17" id="KW-1185">Reference proteome</keyword>
<name>A0ABU5DXQ8_9PROT</name>
<feature type="binding site" evidence="13">
    <location>
        <position position="34"/>
    </location>
    <ligand>
        <name>NADP(+)</name>
        <dbReference type="ChEBI" id="CHEBI:58349"/>
    </ligand>
</feature>
<evidence type="ECO:0000256" key="9">
    <source>
        <dbReference type="ARBA" id="ARBA00037922"/>
    </source>
</evidence>